<comment type="caution">
    <text evidence="1">The sequence shown here is derived from an EMBL/GenBank/DDBJ whole genome shotgun (WGS) entry which is preliminary data.</text>
</comment>
<sequence length="147" mass="16772">MTQTIERALVQSMSSLVIDCPAYLSSKTCVDGKVKVSDVLALAWSEDEVVRLIRTGVLAPRFLDVSDYITYAVFAGAQPYPEINERIYFHGKDDPFENQLSSMSEAYRIEGPRFDLDKCREYFKDVKARMDYAFVDPHSLYALIPIK</sequence>
<reference evidence="1 2" key="1">
    <citation type="submission" date="2015-03" db="EMBL/GenBank/DDBJ databases">
        <title>Comparative genomics of Pseudomonas insights into diversity of traits involved in vanlence and defense.</title>
        <authorList>
            <person name="Qin Y."/>
        </authorList>
    </citation>
    <scope>NUCLEOTIDE SEQUENCE [LARGE SCALE GENOMIC DNA]</scope>
    <source>
        <strain evidence="1 2">C3</strain>
    </source>
</reference>
<accession>A0A0F4TPP4</accession>
<dbReference type="Proteomes" id="UP000033500">
    <property type="component" value="Unassembled WGS sequence"/>
</dbReference>
<evidence type="ECO:0000313" key="2">
    <source>
        <dbReference type="Proteomes" id="UP000033500"/>
    </source>
</evidence>
<protein>
    <submittedName>
        <fullName evidence="1">Uncharacterized protein</fullName>
    </submittedName>
</protein>
<organism evidence="1 2">
    <name type="scientific">Pseudomonas fluorescens</name>
    <dbReference type="NCBI Taxonomy" id="294"/>
    <lineage>
        <taxon>Bacteria</taxon>
        <taxon>Pseudomonadati</taxon>
        <taxon>Pseudomonadota</taxon>
        <taxon>Gammaproteobacteria</taxon>
        <taxon>Pseudomonadales</taxon>
        <taxon>Pseudomonadaceae</taxon>
        <taxon>Pseudomonas</taxon>
    </lineage>
</organism>
<proteinExistence type="predicted"/>
<dbReference type="EMBL" id="LACD01000007">
    <property type="protein sequence ID" value="KJZ46019.1"/>
    <property type="molecule type" value="Genomic_DNA"/>
</dbReference>
<gene>
    <name evidence="1" type="ORF">VC34_08245</name>
</gene>
<dbReference type="PATRIC" id="fig|294.131.peg.5869"/>
<dbReference type="AlphaFoldDB" id="A0A0F4TPP4"/>
<name>A0A0F4TPP4_PSEFL</name>
<evidence type="ECO:0000313" key="1">
    <source>
        <dbReference type="EMBL" id="KJZ46019.1"/>
    </source>
</evidence>